<comment type="subcellular location">
    <subcellularLocation>
        <location evidence="1">Membrane</location>
        <topology evidence="1">Multi-pass membrane protein</topology>
    </subcellularLocation>
</comment>
<keyword evidence="9" id="KW-1185">Reference proteome</keyword>
<dbReference type="PANTHER" id="PTHR12778">
    <property type="entry name" value="SOLUTE CARRIER FAMILY 33 ACETYL-COA TRANSPORTER -RELATED"/>
    <property type="match status" value="1"/>
</dbReference>
<proteinExistence type="inferred from homology"/>
<dbReference type="Gene3D" id="1.20.1250.20">
    <property type="entry name" value="MFS general substrate transporter like domains"/>
    <property type="match status" value="2"/>
</dbReference>
<keyword evidence="3" id="KW-0813">Transport</keyword>
<name>A0A7W4VND4_9HYPH</name>
<comment type="similarity">
    <text evidence="2">Belongs to the major facilitator superfamily.</text>
</comment>
<dbReference type="InterPro" id="IPR036259">
    <property type="entry name" value="MFS_trans_sf"/>
</dbReference>
<dbReference type="GO" id="GO:0016020">
    <property type="term" value="C:membrane"/>
    <property type="evidence" value="ECO:0007669"/>
    <property type="project" value="UniProtKB-SubCell"/>
</dbReference>
<feature type="transmembrane region" description="Helical" evidence="7">
    <location>
        <begin position="62"/>
        <end position="82"/>
    </location>
</feature>
<feature type="transmembrane region" description="Helical" evidence="7">
    <location>
        <begin position="201"/>
        <end position="223"/>
    </location>
</feature>
<feature type="transmembrane region" description="Helical" evidence="7">
    <location>
        <begin position="172"/>
        <end position="195"/>
    </location>
</feature>
<sequence length="310" mass="31954">MATFMVIAFAASTVDIACDGHAVESLHQRHHGWANSAQVGGAYLGAAIGSGLFLLLVAQVEWAWAMISMAVLLSLLGLPFLLSPSSKPEAARLQRPSVTNALRRVEMRKGLVLAAFYAASQKWGLFMLGPFLIDAGVDLGSLGTINGAGGMIVGFGCAIAGGACVRAWGSRGIMILALILQTVALSGLGLAAWTGNTTQSLLIPLALASSSGIMAIGFVGLYARFMELSDPRQGGVDFTLFQCTDALVSMIGGVGSGWIAQHFGYGACFGAAAAFTALTLPVVVLLGQRPPSLSEENGISHSSGAVARQL</sequence>
<keyword evidence="5 7" id="KW-1133">Transmembrane helix</keyword>
<feature type="transmembrane region" description="Helical" evidence="7">
    <location>
        <begin position="264"/>
        <end position="286"/>
    </location>
</feature>
<protein>
    <submittedName>
        <fullName evidence="8">MFS transporter (Putative signal transducer)</fullName>
    </submittedName>
</protein>
<evidence type="ECO:0000256" key="3">
    <source>
        <dbReference type="ARBA" id="ARBA00022448"/>
    </source>
</evidence>
<keyword evidence="6 7" id="KW-0472">Membrane</keyword>
<evidence type="ECO:0000256" key="4">
    <source>
        <dbReference type="ARBA" id="ARBA00022692"/>
    </source>
</evidence>
<dbReference type="PANTHER" id="PTHR12778:SF10">
    <property type="entry name" value="MAJOR FACILITATOR SUPERFAMILY DOMAIN-CONTAINING PROTEIN 3"/>
    <property type="match status" value="1"/>
</dbReference>
<dbReference type="Proteomes" id="UP000532010">
    <property type="component" value="Unassembled WGS sequence"/>
</dbReference>
<evidence type="ECO:0000313" key="9">
    <source>
        <dbReference type="Proteomes" id="UP000532010"/>
    </source>
</evidence>
<feature type="transmembrane region" description="Helical" evidence="7">
    <location>
        <begin position="235"/>
        <end position="258"/>
    </location>
</feature>
<evidence type="ECO:0000256" key="1">
    <source>
        <dbReference type="ARBA" id="ARBA00004141"/>
    </source>
</evidence>
<evidence type="ECO:0000313" key="8">
    <source>
        <dbReference type="EMBL" id="MBB3020026.1"/>
    </source>
</evidence>
<dbReference type="SUPFAM" id="SSF103473">
    <property type="entry name" value="MFS general substrate transporter"/>
    <property type="match status" value="1"/>
</dbReference>
<dbReference type="EMBL" id="JACHWB010000003">
    <property type="protein sequence ID" value="MBB3020026.1"/>
    <property type="molecule type" value="Genomic_DNA"/>
</dbReference>
<feature type="transmembrane region" description="Helical" evidence="7">
    <location>
        <begin position="111"/>
        <end position="133"/>
    </location>
</feature>
<dbReference type="Pfam" id="PF07690">
    <property type="entry name" value="MFS_1"/>
    <property type="match status" value="1"/>
</dbReference>
<dbReference type="InterPro" id="IPR004752">
    <property type="entry name" value="AmpG_permease/AT-1"/>
</dbReference>
<feature type="transmembrane region" description="Helical" evidence="7">
    <location>
        <begin position="37"/>
        <end position="56"/>
    </location>
</feature>
<dbReference type="GO" id="GO:0022857">
    <property type="term" value="F:transmembrane transporter activity"/>
    <property type="evidence" value="ECO:0007669"/>
    <property type="project" value="InterPro"/>
</dbReference>
<evidence type="ECO:0000256" key="2">
    <source>
        <dbReference type="ARBA" id="ARBA00008335"/>
    </source>
</evidence>
<comment type="caution">
    <text evidence="8">The sequence shown here is derived from an EMBL/GenBank/DDBJ whole genome shotgun (WGS) entry which is preliminary data.</text>
</comment>
<accession>A0A7W4VND4</accession>
<reference evidence="8 9" key="1">
    <citation type="submission" date="2020-08" db="EMBL/GenBank/DDBJ databases">
        <title>The Agave Microbiome: Exploring the role of microbial communities in plant adaptations to desert environments.</title>
        <authorList>
            <person name="Partida-Martinez L.P."/>
        </authorList>
    </citation>
    <scope>NUCLEOTIDE SEQUENCE [LARGE SCALE GENOMIC DNA]</scope>
    <source>
        <strain evidence="8 9">AT3.9</strain>
    </source>
</reference>
<organism evidence="8 9">
    <name type="scientific">Microvirga lupini</name>
    <dbReference type="NCBI Taxonomy" id="420324"/>
    <lineage>
        <taxon>Bacteria</taxon>
        <taxon>Pseudomonadati</taxon>
        <taxon>Pseudomonadota</taxon>
        <taxon>Alphaproteobacteria</taxon>
        <taxon>Hyphomicrobiales</taxon>
        <taxon>Methylobacteriaceae</taxon>
        <taxon>Microvirga</taxon>
    </lineage>
</organism>
<keyword evidence="4 7" id="KW-0812">Transmembrane</keyword>
<evidence type="ECO:0000256" key="6">
    <source>
        <dbReference type="ARBA" id="ARBA00023136"/>
    </source>
</evidence>
<dbReference type="AlphaFoldDB" id="A0A7W4VND4"/>
<gene>
    <name evidence="8" type="ORF">FHR70_003091</name>
</gene>
<feature type="transmembrane region" description="Helical" evidence="7">
    <location>
        <begin position="145"/>
        <end position="165"/>
    </location>
</feature>
<dbReference type="InterPro" id="IPR011701">
    <property type="entry name" value="MFS"/>
</dbReference>
<evidence type="ECO:0000256" key="7">
    <source>
        <dbReference type="SAM" id="Phobius"/>
    </source>
</evidence>
<evidence type="ECO:0000256" key="5">
    <source>
        <dbReference type="ARBA" id="ARBA00022989"/>
    </source>
</evidence>